<evidence type="ECO:0000313" key="3">
    <source>
        <dbReference type="Proteomes" id="UP000799118"/>
    </source>
</evidence>
<evidence type="ECO:0000313" key="2">
    <source>
        <dbReference type="EMBL" id="KAE9382654.1"/>
    </source>
</evidence>
<feature type="non-terminal residue" evidence="2">
    <location>
        <position position="212"/>
    </location>
</feature>
<proteinExistence type="predicted"/>
<feature type="region of interest" description="Disordered" evidence="1">
    <location>
        <begin position="1"/>
        <end position="105"/>
    </location>
</feature>
<keyword evidence="3" id="KW-1185">Reference proteome</keyword>
<dbReference type="AlphaFoldDB" id="A0A6A4GAZ4"/>
<feature type="compositionally biased region" description="Low complexity" evidence="1">
    <location>
        <begin position="86"/>
        <end position="101"/>
    </location>
</feature>
<organism evidence="2 3">
    <name type="scientific">Gymnopus androsaceus JB14</name>
    <dbReference type="NCBI Taxonomy" id="1447944"/>
    <lineage>
        <taxon>Eukaryota</taxon>
        <taxon>Fungi</taxon>
        <taxon>Dikarya</taxon>
        <taxon>Basidiomycota</taxon>
        <taxon>Agaricomycotina</taxon>
        <taxon>Agaricomycetes</taxon>
        <taxon>Agaricomycetidae</taxon>
        <taxon>Agaricales</taxon>
        <taxon>Marasmiineae</taxon>
        <taxon>Omphalotaceae</taxon>
        <taxon>Gymnopus</taxon>
    </lineage>
</organism>
<accession>A0A6A4GAZ4</accession>
<gene>
    <name evidence="2" type="ORF">BT96DRAFT_952014</name>
</gene>
<evidence type="ECO:0000256" key="1">
    <source>
        <dbReference type="SAM" id="MobiDB-lite"/>
    </source>
</evidence>
<sequence>MSRRVTSKPTVGTDDEFQPSPALSKSVNPASSSTSSRAHRRTAAVVPVIETQRASTSGQTSRLTGPGRSGLSSSTLPAGRGGARGAAGPSRGSSSATSVARPPSSLRQIVENSKIVSLPLTGHLCLCRTPVSARGAGDLGVGLGRILQQAFTQNGAYKAKYGKYMATTWSAAFLLGVQRLCTQMLGQYARKDLQRYKTEWFIEEPILTYTFI</sequence>
<dbReference type="Proteomes" id="UP000799118">
    <property type="component" value="Unassembled WGS sequence"/>
</dbReference>
<dbReference type="EMBL" id="ML771185">
    <property type="protein sequence ID" value="KAE9382654.1"/>
    <property type="molecule type" value="Genomic_DNA"/>
</dbReference>
<protein>
    <submittedName>
        <fullName evidence="2">Uncharacterized protein</fullName>
    </submittedName>
</protein>
<reference evidence="2" key="1">
    <citation type="journal article" date="2019" name="Environ. Microbiol.">
        <title>Fungal ecological strategies reflected in gene transcription - a case study of two litter decomposers.</title>
        <authorList>
            <person name="Barbi F."/>
            <person name="Kohler A."/>
            <person name="Barry K."/>
            <person name="Baskaran P."/>
            <person name="Daum C."/>
            <person name="Fauchery L."/>
            <person name="Ihrmark K."/>
            <person name="Kuo A."/>
            <person name="LaButti K."/>
            <person name="Lipzen A."/>
            <person name="Morin E."/>
            <person name="Grigoriev I.V."/>
            <person name="Henrissat B."/>
            <person name="Lindahl B."/>
            <person name="Martin F."/>
        </authorList>
    </citation>
    <scope>NUCLEOTIDE SEQUENCE</scope>
    <source>
        <strain evidence="2">JB14</strain>
    </source>
</reference>
<name>A0A6A4GAZ4_9AGAR</name>
<feature type="compositionally biased region" description="Polar residues" evidence="1">
    <location>
        <begin position="52"/>
        <end position="63"/>
    </location>
</feature>